<feature type="region of interest" description="Disordered" evidence="2">
    <location>
        <begin position="1"/>
        <end position="22"/>
    </location>
</feature>
<gene>
    <name evidence="4" type="ORF">BS47DRAFT_1350572</name>
</gene>
<evidence type="ECO:0000256" key="1">
    <source>
        <dbReference type="RuleBase" id="RU000383"/>
    </source>
</evidence>
<comment type="caution">
    <text evidence="4">The sequence shown here is derived from an EMBL/GenBank/DDBJ whole genome shotgun (WGS) entry which is preliminary data.</text>
</comment>
<dbReference type="SUPFAM" id="SSF47954">
    <property type="entry name" value="Cyclin-like"/>
    <property type="match status" value="1"/>
</dbReference>
<dbReference type="PANTHER" id="PTHR15615:SF108">
    <property type="entry name" value="PROTEIN CNPPD1"/>
    <property type="match status" value="1"/>
</dbReference>
<dbReference type="InterPro" id="IPR006671">
    <property type="entry name" value="Cyclin_N"/>
</dbReference>
<keyword evidence="1" id="KW-0195">Cyclin</keyword>
<dbReference type="Proteomes" id="UP000886523">
    <property type="component" value="Unassembled WGS sequence"/>
</dbReference>
<feature type="domain" description="Cyclin-like" evidence="3">
    <location>
        <begin position="31"/>
        <end position="116"/>
    </location>
</feature>
<dbReference type="CDD" id="cd20557">
    <property type="entry name" value="CYCLIN_ScPCL1-like"/>
    <property type="match status" value="1"/>
</dbReference>
<dbReference type="InterPro" id="IPR013922">
    <property type="entry name" value="Cyclin_PHO80-like"/>
</dbReference>
<dbReference type="OrthoDB" id="244495at2759"/>
<organism evidence="4 5">
    <name type="scientific">Hydnum rufescens UP504</name>
    <dbReference type="NCBI Taxonomy" id="1448309"/>
    <lineage>
        <taxon>Eukaryota</taxon>
        <taxon>Fungi</taxon>
        <taxon>Dikarya</taxon>
        <taxon>Basidiomycota</taxon>
        <taxon>Agaricomycotina</taxon>
        <taxon>Agaricomycetes</taxon>
        <taxon>Cantharellales</taxon>
        <taxon>Hydnaceae</taxon>
        <taxon>Hydnum</taxon>
    </lineage>
</organism>
<feature type="region of interest" description="Disordered" evidence="2">
    <location>
        <begin position="158"/>
        <end position="204"/>
    </location>
</feature>
<evidence type="ECO:0000313" key="4">
    <source>
        <dbReference type="EMBL" id="KAF9508257.1"/>
    </source>
</evidence>
<dbReference type="EMBL" id="MU129062">
    <property type="protein sequence ID" value="KAF9508257.1"/>
    <property type="molecule type" value="Genomic_DNA"/>
</dbReference>
<dbReference type="GO" id="GO:0019901">
    <property type="term" value="F:protein kinase binding"/>
    <property type="evidence" value="ECO:0007669"/>
    <property type="project" value="InterPro"/>
</dbReference>
<accession>A0A9P6ALY8</accession>
<evidence type="ECO:0000256" key="2">
    <source>
        <dbReference type="SAM" id="MobiDB-lite"/>
    </source>
</evidence>
<reference evidence="4" key="1">
    <citation type="journal article" date="2020" name="Nat. Commun.">
        <title>Large-scale genome sequencing of mycorrhizal fungi provides insights into the early evolution of symbiotic traits.</title>
        <authorList>
            <person name="Miyauchi S."/>
            <person name="Kiss E."/>
            <person name="Kuo A."/>
            <person name="Drula E."/>
            <person name="Kohler A."/>
            <person name="Sanchez-Garcia M."/>
            <person name="Morin E."/>
            <person name="Andreopoulos B."/>
            <person name="Barry K.W."/>
            <person name="Bonito G."/>
            <person name="Buee M."/>
            <person name="Carver A."/>
            <person name="Chen C."/>
            <person name="Cichocki N."/>
            <person name="Clum A."/>
            <person name="Culley D."/>
            <person name="Crous P.W."/>
            <person name="Fauchery L."/>
            <person name="Girlanda M."/>
            <person name="Hayes R.D."/>
            <person name="Keri Z."/>
            <person name="LaButti K."/>
            <person name="Lipzen A."/>
            <person name="Lombard V."/>
            <person name="Magnuson J."/>
            <person name="Maillard F."/>
            <person name="Murat C."/>
            <person name="Nolan M."/>
            <person name="Ohm R.A."/>
            <person name="Pangilinan J."/>
            <person name="Pereira M.F."/>
            <person name="Perotto S."/>
            <person name="Peter M."/>
            <person name="Pfister S."/>
            <person name="Riley R."/>
            <person name="Sitrit Y."/>
            <person name="Stielow J.B."/>
            <person name="Szollosi G."/>
            <person name="Zifcakova L."/>
            <person name="Stursova M."/>
            <person name="Spatafora J.W."/>
            <person name="Tedersoo L."/>
            <person name="Vaario L.M."/>
            <person name="Yamada A."/>
            <person name="Yan M."/>
            <person name="Wang P."/>
            <person name="Xu J."/>
            <person name="Bruns T."/>
            <person name="Baldrian P."/>
            <person name="Vilgalys R."/>
            <person name="Dunand C."/>
            <person name="Henrissat B."/>
            <person name="Grigoriev I.V."/>
            <person name="Hibbett D."/>
            <person name="Nagy L.G."/>
            <person name="Martin F.M."/>
        </authorList>
    </citation>
    <scope>NUCLEOTIDE SEQUENCE</scope>
    <source>
        <strain evidence="4">UP504</strain>
    </source>
</reference>
<dbReference type="Pfam" id="PF00134">
    <property type="entry name" value="Cyclin_N"/>
    <property type="match status" value="1"/>
</dbReference>
<dbReference type="AlphaFoldDB" id="A0A9P6ALY8"/>
<comment type="similarity">
    <text evidence="1">Belongs to the cyclin family.</text>
</comment>
<evidence type="ECO:0000259" key="3">
    <source>
        <dbReference type="SMART" id="SM00385"/>
    </source>
</evidence>
<keyword evidence="5" id="KW-1185">Reference proteome</keyword>
<dbReference type="SMART" id="SM00385">
    <property type="entry name" value="CYCLIN"/>
    <property type="match status" value="1"/>
</dbReference>
<dbReference type="GO" id="GO:0005634">
    <property type="term" value="C:nucleus"/>
    <property type="evidence" value="ECO:0007669"/>
    <property type="project" value="TreeGrafter"/>
</dbReference>
<dbReference type="GO" id="GO:0016538">
    <property type="term" value="F:cyclin-dependent protein serine/threonine kinase regulator activity"/>
    <property type="evidence" value="ECO:0007669"/>
    <property type="project" value="TreeGrafter"/>
</dbReference>
<proteinExistence type="inferred from homology"/>
<feature type="compositionally biased region" description="Low complexity" evidence="2">
    <location>
        <begin position="172"/>
        <end position="204"/>
    </location>
</feature>
<dbReference type="PANTHER" id="PTHR15615">
    <property type="match status" value="1"/>
</dbReference>
<evidence type="ECO:0000313" key="5">
    <source>
        <dbReference type="Proteomes" id="UP000886523"/>
    </source>
</evidence>
<name>A0A9P6ALY8_9AGAM</name>
<dbReference type="Gene3D" id="1.10.472.10">
    <property type="entry name" value="Cyclin-like"/>
    <property type="match status" value="1"/>
</dbReference>
<dbReference type="InterPro" id="IPR013763">
    <property type="entry name" value="Cyclin-like_dom"/>
</dbReference>
<dbReference type="InterPro" id="IPR036915">
    <property type="entry name" value="Cyclin-like_sf"/>
</dbReference>
<protein>
    <recommendedName>
        <fullName evidence="3">Cyclin-like domain-containing protein</fullName>
    </recommendedName>
</protein>
<sequence length="234" mass="25954">MMAESISTMCHESPSLRTSRSPLVSSPPLADFIVHALHRTQYDKEIALAALYLLKRLHTRHPKTRAMSGHRLFLTAFMLSSKLISDNTYSTKSWYEVGQKLFSISELNQMEREMIECLDWQVHIPPNELEKLTERPKGGPQSTATSDKVLLAEGRSEYRMPDEADQWPPASSPSGRSSSSSSSYDGSGKWSAPGSASSSLTSDDGIQFGYEDKITIPTTSSPLSDFAYAKPSVW</sequence>
<dbReference type="GO" id="GO:0000307">
    <property type="term" value="C:cyclin-dependent protein kinase holoenzyme complex"/>
    <property type="evidence" value="ECO:0007669"/>
    <property type="project" value="TreeGrafter"/>
</dbReference>